<proteinExistence type="predicted"/>
<dbReference type="AlphaFoldDB" id="A0A1E7LUP1"/>
<name>A0A1E7LUP1_9ACTN</name>
<keyword evidence="2" id="KW-1185">Reference proteome</keyword>
<evidence type="ECO:0000313" key="1">
    <source>
        <dbReference type="EMBL" id="OEV19876.1"/>
    </source>
</evidence>
<protein>
    <submittedName>
        <fullName evidence="1">Uncharacterized protein</fullName>
    </submittedName>
</protein>
<accession>A0A1E7LUP1</accession>
<dbReference type="OrthoDB" id="4230394at2"/>
<dbReference type="RefSeq" id="WP_070201262.1">
    <property type="nucleotide sequence ID" value="NZ_LJGZ01000030.1"/>
</dbReference>
<reference evidence="1 2" key="1">
    <citation type="journal article" date="2016" name="Front. Microbiol.">
        <title>Comparative Genomics Analysis of Streptomyces Species Reveals Their Adaptation to the Marine Environment and Their Diversity at the Genomic Level.</title>
        <authorList>
            <person name="Tian X."/>
            <person name="Zhang Z."/>
            <person name="Yang T."/>
            <person name="Chen M."/>
            <person name="Li J."/>
            <person name="Chen F."/>
            <person name="Yang J."/>
            <person name="Li W."/>
            <person name="Zhang B."/>
            <person name="Zhang Z."/>
            <person name="Wu J."/>
            <person name="Zhang C."/>
            <person name="Long L."/>
            <person name="Xiao J."/>
        </authorList>
    </citation>
    <scope>NUCLEOTIDE SEQUENCE [LARGE SCALE GENOMIC DNA]</scope>
    <source>
        <strain evidence="1 2">SCSIO M10372</strain>
    </source>
</reference>
<organism evidence="1 2">
    <name type="scientific">Streptomyces nanshensis</name>
    <dbReference type="NCBI Taxonomy" id="518642"/>
    <lineage>
        <taxon>Bacteria</taxon>
        <taxon>Bacillati</taxon>
        <taxon>Actinomycetota</taxon>
        <taxon>Actinomycetes</taxon>
        <taxon>Kitasatosporales</taxon>
        <taxon>Streptomycetaceae</taxon>
        <taxon>Streptomyces</taxon>
    </lineage>
</organism>
<dbReference type="Proteomes" id="UP000175971">
    <property type="component" value="Unassembled WGS sequence"/>
</dbReference>
<evidence type="ECO:0000313" key="2">
    <source>
        <dbReference type="Proteomes" id="UP000175971"/>
    </source>
</evidence>
<gene>
    <name evidence="1" type="ORF">AN221_13905</name>
</gene>
<dbReference type="EMBL" id="LJGZ01000030">
    <property type="protein sequence ID" value="OEV19876.1"/>
    <property type="molecule type" value="Genomic_DNA"/>
</dbReference>
<comment type="caution">
    <text evidence="1">The sequence shown here is derived from an EMBL/GenBank/DDBJ whole genome shotgun (WGS) entry which is preliminary data.</text>
</comment>
<sequence length="94" mass="10435">MYLLDDRFSTVIAFIEGFSTACNESPLNGFQEWVSKRILGGHSSRHWAYIIASTQVPGMLDGQVPIDQIPRELEIGLIEAALDLLEEFLGLPAD</sequence>